<dbReference type="SUPFAM" id="SSF51445">
    <property type="entry name" value="(Trans)glycosidases"/>
    <property type="match status" value="1"/>
</dbReference>
<keyword evidence="5" id="KW-0472">Membrane</keyword>
<name>A0ABW0T0P3_9GAMM</name>
<sequence>MKKKPIFFDPTGRRAIHVSRLVLFAGVVSTLFVVACAVSLFVGPSMGGLHLGGAGKARHGLTGVKAAAPELLKPAAKLAAEVRARQKLLHPVHVHAGKTNAAHTPPLSLDKPAGRPLAIGFYVNWDDTSYPSLKRALPTLDWVIPTWMSVSGPDMALHTSIDAKALNLIRKQKPSTPILPLLQNAVGGNWDGAGLARMLADPAARQARIAQIVDFIAANHFQGVTVDFEEIPESSQKNLKAFLSELNEAFDPHGWGIVLSVPFDDASWDYQGYADIVDFELLMAYDEHWAGKDPGSIAGEDWFERTLDKRMKVLDPDQTIIAIGSYGYDWSHGQNAETLTFQDAMDRAADAQADIAFDPDTQNPYFSYSEDNGSKHQVWFLDGVTAYNQIHAADSYKPYGYALWRLGAEDPSIWSVLGRDYGAAAPPSLQTIGQGEDIDIEGQGEVLEIAAEPSPGARTVELNKDDGSIDDESYTALPSSYVIQRAGTLPHKIALTFDDGPDPEWTPQILDILKAKHVPATFFIIGENAEMSPRLVQREVNEGHDVGNHTFTHPNLGDSPPGIVALELNATQRLFQALTGHSMRLFRAPYFGDAEPTTADELVPIQIAQKMGYLSVGLHIDPDDWQRPGTDQIVDNVLTQIATTNPDRKGQVVLLHDGGGERSQTVAALPRIIDGLRAQGYDFVTVSTLAGLTRAQTMPPLAPGSLSQWADRSVFLALGLFGHLIRWLLTAAITLGVARLLLLGGLALWNRARERRRTLPVLGDDPPLVSVLIPAYNEEKVIASSIRQILKSRYANLEVIVVDDGSVDATSAVVKQHYAHEPRVQLITIPNGGKAHAVNTALHASKGAVVVALDADTQFEPDTIPRLVRWFADPRVGAVAGNAKVGNRINLITLWQALEYITAQNLERRALAALGAITVVPGAVGAWRREALERLGGFPADTLAEDQDLTIAVQKAGYHTLFDSEAIAWTEAPDSARGLARQRFRWAYGTLQCLWKHRDATFRPRYGALGTIALPQVWLFQIAFSVVSPLVDLVLVWQIVSTALDYFQHRGQFNDENLIRMLIFYAAFMAVDLAAAALAFAMEKKEQWSLLWWLVLQRFGYRQLMYYVVVRSVWTAIRGPSVGWGRQDRKATVNAAEAGH</sequence>
<keyword evidence="4" id="KW-0119">Carbohydrate metabolism</keyword>
<evidence type="ECO:0000256" key="5">
    <source>
        <dbReference type="SAM" id="Phobius"/>
    </source>
</evidence>
<organism evidence="8 9">
    <name type="scientific">Rhodanobacter terrae</name>
    <dbReference type="NCBI Taxonomy" id="418647"/>
    <lineage>
        <taxon>Bacteria</taxon>
        <taxon>Pseudomonadati</taxon>
        <taxon>Pseudomonadota</taxon>
        <taxon>Gammaproteobacteria</taxon>
        <taxon>Lysobacterales</taxon>
        <taxon>Rhodanobacteraceae</taxon>
        <taxon>Rhodanobacter</taxon>
    </lineage>
</organism>
<dbReference type="InterPro" id="IPR029070">
    <property type="entry name" value="Chitinase_insertion_sf"/>
</dbReference>
<evidence type="ECO:0000256" key="2">
    <source>
        <dbReference type="ARBA" id="ARBA00022676"/>
    </source>
</evidence>
<evidence type="ECO:0000313" key="8">
    <source>
        <dbReference type="EMBL" id="MFC5582429.1"/>
    </source>
</evidence>
<dbReference type="Gene3D" id="3.10.50.10">
    <property type="match status" value="1"/>
</dbReference>
<keyword evidence="5" id="KW-0812">Transmembrane</keyword>
<dbReference type="SMART" id="SM00636">
    <property type="entry name" value="Glyco_18"/>
    <property type="match status" value="1"/>
</dbReference>
<dbReference type="CDD" id="cd06423">
    <property type="entry name" value="CESA_like"/>
    <property type="match status" value="1"/>
</dbReference>
<dbReference type="Gene3D" id="3.90.550.10">
    <property type="entry name" value="Spore Coat Polysaccharide Biosynthesis Protein SpsA, Chain A"/>
    <property type="match status" value="1"/>
</dbReference>
<dbReference type="PANTHER" id="PTHR43630:SF1">
    <property type="entry name" value="POLY-BETA-1,6-N-ACETYL-D-GLUCOSAMINE SYNTHASE"/>
    <property type="match status" value="1"/>
</dbReference>
<dbReference type="RefSeq" id="WP_377328506.1">
    <property type="nucleotide sequence ID" value="NZ_JBHSNG010000018.1"/>
</dbReference>
<dbReference type="InterPro" id="IPR011330">
    <property type="entry name" value="Glyco_hydro/deAcase_b/a-brl"/>
</dbReference>
<proteinExistence type="inferred from homology"/>
<dbReference type="InterPro" id="IPR017853">
    <property type="entry name" value="GH"/>
</dbReference>
<protein>
    <submittedName>
        <fullName evidence="8">Glycosyltransferase</fullName>
        <ecNumber evidence="8">2.4.-.-</ecNumber>
    </submittedName>
</protein>
<evidence type="ECO:0000259" key="7">
    <source>
        <dbReference type="PROSITE" id="PS51910"/>
    </source>
</evidence>
<feature type="transmembrane region" description="Helical" evidence="5">
    <location>
        <begin position="1059"/>
        <end position="1082"/>
    </location>
</feature>
<dbReference type="InterPro" id="IPR011583">
    <property type="entry name" value="Chitinase_II/V-like_cat"/>
</dbReference>
<dbReference type="SUPFAM" id="SSF53448">
    <property type="entry name" value="Nucleotide-diphospho-sugar transferases"/>
    <property type="match status" value="1"/>
</dbReference>
<feature type="transmembrane region" description="Helical" evidence="5">
    <location>
        <begin position="727"/>
        <end position="749"/>
    </location>
</feature>
<dbReference type="EC" id="2.4.-.-" evidence="8"/>
<keyword evidence="4" id="KW-0624">Polysaccharide degradation</keyword>
<keyword evidence="3 8" id="KW-0808">Transferase</keyword>
<evidence type="ECO:0000313" key="9">
    <source>
        <dbReference type="Proteomes" id="UP001596111"/>
    </source>
</evidence>
<dbReference type="Pfam" id="PF01522">
    <property type="entry name" value="Polysacc_deac_1"/>
    <property type="match status" value="1"/>
</dbReference>
<accession>A0ABW0T0P3</accession>
<evidence type="ECO:0000259" key="6">
    <source>
        <dbReference type="PROSITE" id="PS51677"/>
    </source>
</evidence>
<keyword evidence="9" id="KW-1185">Reference proteome</keyword>
<dbReference type="GO" id="GO:0016757">
    <property type="term" value="F:glycosyltransferase activity"/>
    <property type="evidence" value="ECO:0007669"/>
    <property type="project" value="UniProtKB-KW"/>
</dbReference>
<dbReference type="InterPro" id="IPR029044">
    <property type="entry name" value="Nucleotide-diphossugar_trans"/>
</dbReference>
<dbReference type="InterPro" id="IPR001223">
    <property type="entry name" value="Glyco_hydro18_cat"/>
</dbReference>
<dbReference type="SUPFAM" id="SSF88713">
    <property type="entry name" value="Glycoside hydrolase/deacetylase"/>
    <property type="match status" value="1"/>
</dbReference>
<comment type="similarity">
    <text evidence="1">Belongs to the glycosyltransferase 2 family.</text>
</comment>
<dbReference type="Gene3D" id="3.20.20.370">
    <property type="entry name" value="Glycoside hydrolase/deacetylase"/>
    <property type="match status" value="1"/>
</dbReference>
<dbReference type="EMBL" id="JBHSNG010000018">
    <property type="protein sequence ID" value="MFC5582429.1"/>
    <property type="molecule type" value="Genomic_DNA"/>
</dbReference>
<keyword evidence="5" id="KW-1133">Transmembrane helix</keyword>
<dbReference type="Pfam" id="PF00704">
    <property type="entry name" value="Glyco_hydro_18"/>
    <property type="match status" value="1"/>
</dbReference>
<dbReference type="Pfam" id="PF13641">
    <property type="entry name" value="Glyco_tranf_2_3"/>
    <property type="match status" value="1"/>
</dbReference>
<dbReference type="PROSITE" id="PS51910">
    <property type="entry name" value="GH18_2"/>
    <property type="match status" value="1"/>
</dbReference>
<feature type="transmembrane region" description="Helical" evidence="5">
    <location>
        <begin position="21"/>
        <end position="42"/>
    </location>
</feature>
<keyword evidence="2 8" id="KW-0328">Glycosyltransferase</keyword>
<feature type="domain" description="GH18" evidence="7">
    <location>
        <begin position="116"/>
        <end position="424"/>
    </location>
</feature>
<dbReference type="Gene3D" id="3.20.20.80">
    <property type="entry name" value="Glycosidases"/>
    <property type="match status" value="1"/>
</dbReference>
<evidence type="ECO:0000256" key="1">
    <source>
        <dbReference type="ARBA" id="ARBA00006739"/>
    </source>
</evidence>
<evidence type="ECO:0000256" key="4">
    <source>
        <dbReference type="ARBA" id="ARBA00023326"/>
    </source>
</evidence>
<gene>
    <name evidence="8" type="ORF">ACFPPB_15010</name>
</gene>
<comment type="caution">
    <text evidence="8">The sequence shown here is derived from an EMBL/GenBank/DDBJ whole genome shotgun (WGS) entry which is preliminary data.</text>
</comment>
<evidence type="ECO:0000256" key="3">
    <source>
        <dbReference type="ARBA" id="ARBA00022679"/>
    </source>
</evidence>
<dbReference type="PROSITE" id="PS51677">
    <property type="entry name" value="NODB"/>
    <property type="match status" value="1"/>
</dbReference>
<feature type="domain" description="NodB homology" evidence="6">
    <location>
        <begin position="491"/>
        <end position="684"/>
    </location>
</feature>
<reference evidence="9" key="1">
    <citation type="journal article" date="2019" name="Int. J. Syst. Evol. Microbiol.">
        <title>The Global Catalogue of Microorganisms (GCM) 10K type strain sequencing project: providing services to taxonomists for standard genome sequencing and annotation.</title>
        <authorList>
            <consortium name="The Broad Institute Genomics Platform"/>
            <consortium name="The Broad Institute Genome Sequencing Center for Infectious Disease"/>
            <person name="Wu L."/>
            <person name="Ma J."/>
        </authorList>
    </citation>
    <scope>NUCLEOTIDE SEQUENCE [LARGE SCALE GENOMIC DNA]</scope>
    <source>
        <strain evidence="9">CGMCC 1.13587</strain>
    </source>
</reference>
<dbReference type="InterPro" id="IPR002509">
    <property type="entry name" value="NODB_dom"/>
</dbReference>
<dbReference type="PANTHER" id="PTHR43630">
    <property type="entry name" value="POLY-BETA-1,6-N-ACETYL-D-GLUCOSAMINE SYNTHASE"/>
    <property type="match status" value="1"/>
</dbReference>
<dbReference type="Proteomes" id="UP001596111">
    <property type="component" value="Unassembled WGS sequence"/>
</dbReference>
<dbReference type="CDD" id="cd10962">
    <property type="entry name" value="CE4_GT2-like"/>
    <property type="match status" value="1"/>
</dbReference>